<dbReference type="Proteomes" id="UP000016487">
    <property type="component" value="Unassembled WGS sequence"/>
</dbReference>
<evidence type="ECO:0000313" key="2">
    <source>
        <dbReference type="Proteomes" id="UP000016487"/>
    </source>
</evidence>
<organism evidence="1 2">
    <name type="scientific">Pseudoalteromonas citrea</name>
    <dbReference type="NCBI Taxonomy" id="43655"/>
    <lineage>
        <taxon>Bacteria</taxon>
        <taxon>Pseudomonadati</taxon>
        <taxon>Pseudomonadota</taxon>
        <taxon>Gammaproteobacteria</taxon>
        <taxon>Alteromonadales</taxon>
        <taxon>Pseudoalteromonadaceae</taxon>
        <taxon>Pseudoalteromonas</taxon>
    </lineage>
</organism>
<comment type="caution">
    <text evidence="1">The sequence shown here is derived from an EMBL/GenBank/DDBJ whole genome shotgun (WGS) entry which is preliminary data.</text>
</comment>
<dbReference type="EMBL" id="AHBZ03000021">
    <property type="protein sequence ID" value="KAF7770002.1"/>
    <property type="molecule type" value="Genomic_DNA"/>
</dbReference>
<dbReference type="RefSeq" id="WP_010364445.1">
    <property type="nucleotide sequence ID" value="NZ_AHBZ03000021.1"/>
</dbReference>
<dbReference type="AlphaFoldDB" id="A0AAD4FRL1"/>
<accession>A0AAD4FRL1</accession>
<name>A0AAD4FRL1_9GAMM</name>
<evidence type="ECO:0000313" key="1">
    <source>
        <dbReference type="EMBL" id="KAF7770002.1"/>
    </source>
</evidence>
<protein>
    <submittedName>
        <fullName evidence="1">Uncharacterized protein</fullName>
    </submittedName>
</protein>
<reference evidence="1" key="2">
    <citation type="submission" date="2015-03" db="EMBL/GenBank/DDBJ databases">
        <title>Genome sequence of Pseudoalteromonas citrea.</title>
        <authorList>
            <person name="Xie B.-B."/>
            <person name="Rong J.-C."/>
            <person name="Qin Q.-L."/>
            <person name="Zhang Y.-Z."/>
        </authorList>
    </citation>
    <scope>NUCLEOTIDE SEQUENCE</scope>
    <source>
        <strain evidence="1">DSM 8771</strain>
    </source>
</reference>
<sequence length="268" mass="29835">MSNQEKPMSQRLTDVVVAADNLTQTVQDKIGNIDATVAAKSAEVDQKIASAETEFNNWKNSIVETINGLNVTKVGNEKHFSFERILSAGGYTREADGSDADYPYCANPQPPYYINMLEFKSGTNHLTYGDYGDYFKIEFMMCHRGMFATEGYTDHLIFTGTSYQDSVACQLEVKKIANDSSLSVFISEPNNLEKEIPLTNAMEGTILPVSYRSIGQGYNQGFARVSLKIDTRPHCGSTRAISVDTKYTSHLGQPAVNYITQEKPTWEQ</sequence>
<gene>
    <name evidence="1" type="ORF">PCIT_a2938</name>
</gene>
<proteinExistence type="predicted"/>
<reference evidence="1" key="1">
    <citation type="journal article" date="2012" name="J. Bacteriol.">
        <title>Genome sequences of type strains of seven species of the marine bacterium Pseudoalteromonas.</title>
        <authorList>
            <person name="Xie B.B."/>
            <person name="Shu Y.L."/>
            <person name="Qin Q.L."/>
            <person name="Rong J.C."/>
            <person name="Zhang X.Y."/>
            <person name="Chen X.L."/>
            <person name="Shi M."/>
            <person name="He H.L."/>
            <person name="Zhou B.C."/>
            <person name="Zhang Y.Z."/>
        </authorList>
    </citation>
    <scope>NUCLEOTIDE SEQUENCE</scope>
    <source>
        <strain evidence="1">DSM 8771</strain>
    </source>
</reference>